<sequence>METVRNRNPPRVKYTAPQKAEPVSNFTEKEKKTITELKQLYLETINLDVALQRDIYNIEKKYEDKHNIIFDKRKKILEEFRKQNHGDVETTQSVPNFWLRVLKASYTEFISKRDEKILECLSDIRSRLYNEPVVKFDIEFHFDPNDYFTNKVLTKTYFLNCLPDPDDPLVYDGAEIYKCEGCVIDWKQSKDQTKTENQEPSFFEFFSPPLLPEDTLDPNYCGVNAMLQNDFEVGFYLKERVIPKAVIFFTGEISDCQSTSGSETESDDTEDESEAEEEDGVDK</sequence>
<evidence type="ECO:0000313" key="4">
    <source>
        <dbReference type="Proteomes" id="UP000515162"/>
    </source>
</evidence>
<dbReference type="Pfam" id="PF00956">
    <property type="entry name" value="NAP"/>
    <property type="match status" value="1"/>
</dbReference>
<proteinExistence type="inferred from homology"/>
<dbReference type="InterPro" id="IPR037231">
    <property type="entry name" value="NAP-like_sf"/>
</dbReference>
<dbReference type="Gene3D" id="1.20.5.1500">
    <property type="match status" value="1"/>
</dbReference>
<reference evidence="5" key="1">
    <citation type="submission" date="2025-08" db="UniProtKB">
        <authorList>
            <consortium name="RefSeq"/>
        </authorList>
    </citation>
    <scope>IDENTIFICATION</scope>
    <source>
        <strain evidence="5">Mau12</strain>
        <tissue evidence="5">Whole Body</tissue>
    </source>
</reference>
<keyword evidence="4" id="KW-1185">Reference proteome</keyword>
<comment type="similarity">
    <text evidence="1 2">Belongs to the nucleosome assembly protein (NAP) family.</text>
</comment>
<dbReference type="GeneID" id="117142955"/>
<dbReference type="GO" id="GO:0006334">
    <property type="term" value="P:nucleosome assembly"/>
    <property type="evidence" value="ECO:0007669"/>
    <property type="project" value="InterPro"/>
</dbReference>
<gene>
    <name evidence="5" type="primary">LOC117142955</name>
</gene>
<feature type="region of interest" description="Disordered" evidence="3">
    <location>
        <begin position="255"/>
        <end position="283"/>
    </location>
</feature>
<evidence type="ECO:0000313" key="5">
    <source>
        <dbReference type="RefSeq" id="XP_033163171.1"/>
    </source>
</evidence>
<evidence type="ECO:0000256" key="1">
    <source>
        <dbReference type="ARBA" id="ARBA00009947"/>
    </source>
</evidence>
<name>A0A6P8KII1_DROMA</name>
<dbReference type="InterPro" id="IPR002164">
    <property type="entry name" value="NAP_family"/>
</dbReference>
<dbReference type="GO" id="GO:0005634">
    <property type="term" value="C:nucleus"/>
    <property type="evidence" value="ECO:0007669"/>
    <property type="project" value="InterPro"/>
</dbReference>
<dbReference type="Gene3D" id="3.30.1120.90">
    <property type="entry name" value="Nucleosome assembly protein"/>
    <property type="match status" value="1"/>
</dbReference>
<dbReference type="AlphaFoldDB" id="A0A6P8KII1"/>
<evidence type="ECO:0000256" key="2">
    <source>
        <dbReference type="RuleBase" id="RU003876"/>
    </source>
</evidence>
<dbReference type="PANTHER" id="PTHR11875">
    <property type="entry name" value="TESTIS-SPECIFIC Y-ENCODED PROTEIN"/>
    <property type="match status" value="1"/>
</dbReference>
<dbReference type="RefSeq" id="XP_033163171.1">
    <property type="nucleotide sequence ID" value="XM_033307280.1"/>
</dbReference>
<protein>
    <submittedName>
        <fullName evidence="5">Nucleosome assembly protein 1-like 1</fullName>
    </submittedName>
</protein>
<organism evidence="4 5">
    <name type="scientific">Drosophila mauritiana</name>
    <name type="common">Fruit fly</name>
    <dbReference type="NCBI Taxonomy" id="7226"/>
    <lineage>
        <taxon>Eukaryota</taxon>
        <taxon>Metazoa</taxon>
        <taxon>Ecdysozoa</taxon>
        <taxon>Arthropoda</taxon>
        <taxon>Hexapoda</taxon>
        <taxon>Insecta</taxon>
        <taxon>Pterygota</taxon>
        <taxon>Neoptera</taxon>
        <taxon>Endopterygota</taxon>
        <taxon>Diptera</taxon>
        <taxon>Brachycera</taxon>
        <taxon>Muscomorpha</taxon>
        <taxon>Ephydroidea</taxon>
        <taxon>Drosophilidae</taxon>
        <taxon>Drosophila</taxon>
        <taxon>Sophophora</taxon>
    </lineage>
</organism>
<feature type="compositionally biased region" description="Acidic residues" evidence="3">
    <location>
        <begin position="264"/>
        <end position="283"/>
    </location>
</feature>
<evidence type="ECO:0000256" key="3">
    <source>
        <dbReference type="SAM" id="MobiDB-lite"/>
    </source>
</evidence>
<dbReference type="Proteomes" id="UP000515162">
    <property type="component" value="Chromosome 3R"/>
</dbReference>
<dbReference type="SUPFAM" id="SSF143113">
    <property type="entry name" value="NAP-like"/>
    <property type="match status" value="1"/>
</dbReference>
<accession>A0A6P8KII1</accession>